<proteinExistence type="predicted"/>
<dbReference type="Proteomes" id="UP000017836">
    <property type="component" value="Unassembled WGS sequence"/>
</dbReference>
<keyword evidence="3" id="KW-1185">Reference proteome</keyword>
<dbReference type="HOGENOM" id="CLU_2323597_0_0_1"/>
<evidence type="ECO:0000313" key="2">
    <source>
        <dbReference type="EMBL" id="ERM98338.1"/>
    </source>
</evidence>
<organism evidence="2 3">
    <name type="scientific">Amborella trichopoda</name>
    <dbReference type="NCBI Taxonomy" id="13333"/>
    <lineage>
        <taxon>Eukaryota</taxon>
        <taxon>Viridiplantae</taxon>
        <taxon>Streptophyta</taxon>
        <taxon>Embryophyta</taxon>
        <taxon>Tracheophyta</taxon>
        <taxon>Spermatophyta</taxon>
        <taxon>Magnoliopsida</taxon>
        <taxon>Amborellales</taxon>
        <taxon>Amborellaceae</taxon>
        <taxon>Amborella</taxon>
    </lineage>
</organism>
<dbReference type="AlphaFoldDB" id="W1NRY0"/>
<keyword evidence="1" id="KW-1133">Transmembrane helix</keyword>
<evidence type="ECO:0000313" key="3">
    <source>
        <dbReference type="Proteomes" id="UP000017836"/>
    </source>
</evidence>
<keyword evidence="1" id="KW-0812">Transmembrane</keyword>
<protein>
    <submittedName>
        <fullName evidence="2">Uncharacterized protein</fullName>
    </submittedName>
</protein>
<name>W1NRY0_AMBTC</name>
<accession>W1NRY0</accession>
<keyword evidence="1" id="KW-0472">Membrane</keyword>
<reference evidence="3" key="1">
    <citation type="journal article" date="2013" name="Science">
        <title>The Amborella genome and the evolution of flowering plants.</title>
        <authorList>
            <consortium name="Amborella Genome Project"/>
        </authorList>
    </citation>
    <scope>NUCLEOTIDE SEQUENCE [LARGE SCALE GENOMIC DNA]</scope>
</reference>
<evidence type="ECO:0000256" key="1">
    <source>
        <dbReference type="SAM" id="Phobius"/>
    </source>
</evidence>
<dbReference type="Gramene" id="ERM98338">
    <property type="protein sequence ID" value="ERM98338"/>
    <property type="gene ID" value="AMTR_s00170p00039820"/>
</dbReference>
<feature type="transmembrane region" description="Helical" evidence="1">
    <location>
        <begin position="34"/>
        <end position="54"/>
    </location>
</feature>
<gene>
    <name evidence="2" type="ORF">AMTR_s00170p00039820</name>
</gene>
<sequence length="99" mass="11006">MLMRTKFSLESVEDLQNPGDKAHFPADPKPTYKIIGLVAIGMASAFVLGLRLPFENSRPYALADLLSIYLVTFMISFVINVMLVFVPQSIVGMKVMKVL</sequence>
<feature type="transmembrane region" description="Helical" evidence="1">
    <location>
        <begin position="66"/>
        <end position="86"/>
    </location>
</feature>
<dbReference type="EMBL" id="KI395390">
    <property type="protein sequence ID" value="ERM98338.1"/>
    <property type="molecule type" value="Genomic_DNA"/>
</dbReference>